<feature type="compositionally biased region" description="Pro residues" evidence="3">
    <location>
        <begin position="150"/>
        <end position="162"/>
    </location>
</feature>
<dbReference type="Gene3D" id="3.90.1300.10">
    <property type="entry name" value="Amidase signature (AS) domain"/>
    <property type="match status" value="2"/>
</dbReference>
<evidence type="ECO:0000313" key="5">
    <source>
        <dbReference type="EMBL" id="GBF88460.1"/>
    </source>
</evidence>
<sequence length="1013" mass="104756">MACGSPQRTPQRLAPPAPGARDAADAPDEVQTEDELDSPAEQQQPARQQRRRMAAAPGVLASGGSSTTSSLDLDWDRDGGGGGGGWLRRVPAAVPAVAVVAAAFFLLRAALRGRAPRRGSGAGAADAGKERARRPRRARGPAGAAADAPAAPPPPAAAPAPAPKREDPPEPPATLEVYASPFSEPPQAAAGSPPPPLLGLRLAVSEHVPVDGAPLGLGVPALLPSRPRPAAPAPVVAALRAAGAHVARHTSVQPLAAPTLGANIRNPAAAWRVAGGGASGAAAAVARADADLGIGTELLGGVHAPAACMGLCSFAPTPGLLSAWPDAAGEGAGGAGAGQRDAAAFIAHDVATLAAVADALKLPGNPNLRHELTQVVVAEDLFKLCDPVMGPPTIAIKKAVLQWAGQEQAGSVQLLAFLEGNVTGWRDLLRDADANGDEFTGPDGGATPPVLRALHRAADILHKRDLWQRYGHLLAELEGQQQQRQQQGDGARQQGADGEGEQQQQEQQPPQERELQPQQQEQEQEGEQQPQEQQQAQQQAQHQQQPQQGEESEEPSQGPPQQQAPAGAAGEEAEFGLPAEAVALLREAALITDAQEAAARAVAGEVEEVIRAAVRRDVVVVAPILPSPPPRLDAPADELASFLRRARQFAAVTALAGAPTVTLPLGPCVAADGAPVALALFGQARSDQRLLAVGCKLLPLAQAELEKQQQAEQQAAQQQPDAPAGAATAAGAARPAARAKAGGAAAQQGRRTPAGRGGAAHPKRGAAAANGTADAGGAAAAPPQQQAAAPQPAPQDPKRVERAEKAKARGNELFKKGDYIEAVKAYSEALRHVGDNPVYYSNRAMAYLRAFRFEQAEADCNRALGFDLSVADRVKALLRRGTARQHLYRVTEAAEDFRAAIKLEPNNRQAREELRAIKQQEAELAEAQRAALMQQAGGDALGADGMPGAGEAEGDDFLDPAEFQRLLAAGQVPVLLGADRQPVYGPHGEPVIVTPDGQPMLIAADGEMRPYGR</sequence>
<dbReference type="Pfam" id="PF01425">
    <property type="entry name" value="Amidase"/>
    <property type="match status" value="1"/>
</dbReference>
<accession>A0A2V0NSB3</accession>
<dbReference type="SUPFAM" id="SSF75304">
    <property type="entry name" value="Amidase signature (AS) enzymes"/>
    <property type="match status" value="2"/>
</dbReference>
<dbReference type="InParanoid" id="A0A2V0NSB3"/>
<dbReference type="STRING" id="307507.A0A2V0NSB3"/>
<keyword evidence="6" id="KW-1185">Reference proteome</keyword>
<dbReference type="InterPro" id="IPR023631">
    <property type="entry name" value="Amidase_dom"/>
</dbReference>
<evidence type="ECO:0000256" key="2">
    <source>
        <dbReference type="SAM" id="Coils"/>
    </source>
</evidence>
<feature type="compositionally biased region" description="Basic and acidic residues" evidence="3">
    <location>
        <begin position="796"/>
        <end position="805"/>
    </location>
</feature>
<dbReference type="Proteomes" id="UP000247498">
    <property type="component" value="Unassembled WGS sequence"/>
</dbReference>
<dbReference type="InterPro" id="IPR036928">
    <property type="entry name" value="AS_sf"/>
</dbReference>
<dbReference type="SUPFAM" id="SSF48452">
    <property type="entry name" value="TPR-like"/>
    <property type="match status" value="1"/>
</dbReference>
<feature type="region of interest" description="Disordered" evidence="3">
    <location>
        <begin position="709"/>
        <end position="805"/>
    </location>
</feature>
<feature type="region of interest" description="Disordered" evidence="3">
    <location>
        <begin position="115"/>
        <end position="178"/>
    </location>
</feature>
<dbReference type="EMBL" id="BDRX01000005">
    <property type="protein sequence ID" value="GBF88460.1"/>
    <property type="molecule type" value="Genomic_DNA"/>
</dbReference>
<dbReference type="OrthoDB" id="2335338at2759"/>
<dbReference type="InterPro" id="IPR011990">
    <property type="entry name" value="TPR-like_helical_dom_sf"/>
</dbReference>
<evidence type="ECO:0000259" key="4">
    <source>
        <dbReference type="Pfam" id="PF01425"/>
    </source>
</evidence>
<evidence type="ECO:0000313" key="6">
    <source>
        <dbReference type="Proteomes" id="UP000247498"/>
    </source>
</evidence>
<dbReference type="PANTHER" id="PTHR46310:SF7">
    <property type="entry name" value="AMIDASE 1"/>
    <property type="match status" value="1"/>
</dbReference>
<feature type="compositionally biased region" description="Acidic residues" evidence="3">
    <location>
        <begin position="25"/>
        <end position="38"/>
    </location>
</feature>
<feature type="compositionally biased region" description="Low complexity" evidence="3">
    <location>
        <begin position="710"/>
        <end position="754"/>
    </location>
</feature>
<dbReference type="InterPro" id="IPR019734">
    <property type="entry name" value="TPR_rpt"/>
</dbReference>
<dbReference type="PROSITE" id="PS50005">
    <property type="entry name" value="TPR"/>
    <property type="match status" value="1"/>
</dbReference>
<feature type="compositionally biased region" description="Polar residues" evidence="3">
    <location>
        <begin position="1"/>
        <end position="10"/>
    </location>
</feature>
<dbReference type="AlphaFoldDB" id="A0A2V0NSB3"/>
<reference evidence="5 6" key="1">
    <citation type="journal article" date="2018" name="Sci. Rep.">
        <title>Raphidocelis subcapitata (=Pseudokirchneriella subcapitata) provides an insight into genome evolution and environmental adaptations in the Sphaeropleales.</title>
        <authorList>
            <person name="Suzuki S."/>
            <person name="Yamaguchi H."/>
            <person name="Nakajima N."/>
            <person name="Kawachi M."/>
        </authorList>
    </citation>
    <scope>NUCLEOTIDE SEQUENCE [LARGE SCALE GENOMIC DNA]</scope>
    <source>
        <strain evidence="5 6">NIES-35</strain>
    </source>
</reference>
<organism evidence="5 6">
    <name type="scientific">Raphidocelis subcapitata</name>
    <dbReference type="NCBI Taxonomy" id="307507"/>
    <lineage>
        <taxon>Eukaryota</taxon>
        <taxon>Viridiplantae</taxon>
        <taxon>Chlorophyta</taxon>
        <taxon>core chlorophytes</taxon>
        <taxon>Chlorophyceae</taxon>
        <taxon>CS clade</taxon>
        <taxon>Sphaeropleales</taxon>
        <taxon>Selenastraceae</taxon>
        <taxon>Raphidocelis</taxon>
    </lineage>
</organism>
<feature type="compositionally biased region" description="Low complexity" evidence="3">
    <location>
        <begin position="140"/>
        <end position="149"/>
    </location>
</feature>
<feature type="coiled-coil region" evidence="2">
    <location>
        <begin position="907"/>
        <end position="935"/>
    </location>
</feature>
<dbReference type="PANTHER" id="PTHR46310">
    <property type="entry name" value="AMIDASE 1"/>
    <property type="match status" value="1"/>
</dbReference>
<keyword evidence="1" id="KW-0802">TPR repeat</keyword>
<feature type="domain" description="Amidase" evidence="4">
    <location>
        <begin position="188"/>
        <end position="360"/>
    </location>
</feature>
<evidence type="ECO:0000256" key="3">
    <source>
        <dbReference type="SAM" id="MobiDB-lite"/>
    </source>
</evidence>
<comment type="caution">
    <text evidence="5">The sequence shown here is derived from an EMBL/GenBank/DDBJ whole genome shotgun (WGS) entry which is preliminary data.</text>
</comment>
<name>A0A2V0NSB3_9CHLO</name>
<dbReference type="Gene3D" id="1.25.40.10">
    <property type="entry name" value="Tetratricopeptide repeat domain"/>
    <property type="match status" value="1"/>
</dbReference>
<keyword evidence="2" id="KW-0175">Coiled coil</keyword>
<feature type="compositionally biased region" description="Low complexity" evidence="3">
    <location>
        <begin position="765"/>
        <end position="790"/>
    </location>
</feature>
<dbReference type="SMART" id="SM00028">
    <property type="entry name" value="TPR"/>
    <property type="match status" value="3"/>
</dbReference>
<evidence type="ECO:0000256" key="1">
    <source>
        <dbReference type="PROSITE-ProRule" id="PRU00339"/>
    </source>
</evidence>
<feature type="region of interest" description="Disordered" evidence="3">
    <location>
        <begin position="479"/>
        <end position="572"/>
    </location>
</feature>
<protein>
    <recommendedName>
        <fullName evidence="4">Amidase domain-containing protein</fullName>
    </recommendedName>
</protein>
<feature type="compositionally biased region" description="Low complexity" evidence="3">
    <location>
        <begin position="54"/>
        <end position="72"/>
    </location>
</feature>
<feature type="region of interest" description="Disordered" evidence="3">
    <location>
        <begin position="1"/>
        <end position="77"/>
    </location>
</feature>
<gene>
    <name evidence="5" type="ORF">Rsub_01173</name>
</gene>
<proteinExistence type="predicted"/>
<feature type="repeat" description="TPR" evidence="1">
    <location>
        <begin position="874"/>
        <end position="907"/>
    </location>
</feature>